<gene>
    <name evidence="2" type="ORF">DUNSADRAFT_14584</name>
</gene>
<protein>
    <submittedName>
        <fullName evidence="2">Alpha/Beta hydrolase protein</fullName>
    </submittedName>
</protein>
<dbReference type="InterPro" id="IPR029058">
    <property type="entry name" value="AB_hydrolase_fold"/>
</dbReference>
<comment type="caution">
    <text evidence="2">The sequence shown here is derived from an EMBL/GenBank/DDBJ whole genome shotgun (WGS) entry which is preliminary data.</text>
</comment>
<proteinExistence type="predicted"/>
<keyword evidence="2" id="KW-0378">Hydrolase</keyword>
<dbReference type="InterPro" id="IPR036155">
    <property type="entry name" value="Crypto/Photolyase_N_sf"/>
</dbReference>
<dbReference type="SUPFAM" id="SSF53474">
    <property type="entry name" value="alpha/beta-Hydrolases"/>
    <property type="match status" value="1"/>
</dbReference>
<dbReference type="PRINTS" id="PR00412">
    <property type="entry name" value="EPOXHYDRLASE"/>
</dbReference>
<dbReference type="InterPro" id="IPR014729">
    <property type="entry name" value="Rossmann-like_a/b/a_fold"/>
</dbReference>
<dbReference type="Pfam" id="PF12697">
    <property type="entry name" value="Abhydrolase_6"/>
    <property type="match status" value="1"/>
</dbReference>
<evidence type="ECO:0000313" key="2">
    <source>
        <dbReference type="EMBL" id="KAF5830425.1"/>
    </source>
</evidence>
<dbReference type="Pfam" id="PF00875">
    <property type="entry name" value="DNA_photolyase"/>
    <property type="match status" value="1"/>
</dbReference>
<reference evidence="2" key="1">
    <citation type="submission" date="2017-08" db="EMBL/GenBank/DDBJ databases">
        <authorList>
            <person name="Polle J.E."/>
            <person name="Barry K."/>
            <person name="Cushman J."/>
            <person name="Schmutz J."/>
            <person name="Tran D."/>
            <person name="Hathwaick L.T."/>
            <person name="Yim W.C."/>
            <person name="Jenkins J."/>
            <person name="Mckie-Krisberg Z.M."/>
            <person name="Prochnik S."/>
            <person name="Lindquist E."/>
            <person name="Dockter R.B."/>
            <person name="Adam C."/>
            <person name="Molina H."/>
            <person name="Bunkerborg J."/>
            <person name="Jin E."/>
            <person name="Buchheim M."/>
            <person name="Magnuson J."/>
        </authorList>
    </citation>
    <scope>NUCLEOTIDE SEQUENCE</scope>
    <source>
        <strain evidence="2">CCAP 19/18</strain>
    </source>
</reference>
<dbReference type="PANTHER" id="PTHR47832">
    <property type="entry name" value="DNA PHOTOLYASE"/>
    <property type="match status" value="1"/>
</dbReference>
<name>A0ABQ7G755_DUNSA</name>
<dbReference type="GO" id="GO:0016787">
    <property type="term" value="F:hydrolase activity"/>
    <property type="evidence" value="ECO:0007669"/>
    <property type="project" value="UniProtKB-KW"/>
</dbReference>
<dbReference type="Gene3D" id="3.40.50.620">
    <property type="entry name" value="HUPs"/>
    <property type="match status" value="1"/>
</dbReference>
<accession>A0ABQ7G755</accession>
<evidence type="ECO:0000259" key="1">
    <source>
        <dbReference type="PROSITE" id="PS51645"/>
    </source>
</evidence>
<dbReference type="PRINTS" id="PR00111">
    <property type="entry name" value="ABHYDROLASE"/>
</dbReference>
<dbReference type="Proteomes" id="UP000815325">
    <property type="component" value="Unassembled WGS sequence"/>
</dbReference>
<dbReference type="EMBL" id="MU070044">
    <property type="protein sequence ID" value="KAF5830425.1"/>
    <property type="molecule type" value="Genomic_DNA"/>
</dbReference>
<organism evidence="2 3">
    <name type="scientific">Dunaliella salina</name>
    <name type="common">Green alga</name>
    <name type="synonym">Protococcus salinus</name>
    <dbReference type="NCBI Taxonomy" id="3046"/>
    <lineage>
        <taxon>Eukaryota</taxon>
        <taxon>Viridiplantae</taxon>
        <taxon>Chlorophyta</taxon>
        <taxon>core chlorophytes</taxon>
        <taxon>Chlorophyceae</taxon>
        <taxon>CS clade</taxon>
        <taxon>Chlamydomonadales</taxon>
        <taxon>Dunaliellaceae</taxon>
        <taxon>Dunaliella</taxon>
    </lineage>
</organism>
<dbReference type="InterPro" id="IPR006050">
    <property type="entry name" value="DNA_photolyase_N"/>
</dbReference>
<dbReference type="InterPro" id="IPR000639">
    <property type="entry name" value="Epox_hydrolase-like"/>
</dbReference>
<sequence>MVWLKFDLRTDDHEGLLAAASASSAVLPVYCIDYSQLTFLLHTPAGPEALVEALLKLRRELQQMGSDLVVAPGPWEECLPALAMKVGARAVIAEEEVEFKRQASIGVLEGLSTQGIQAYHWSADVWPNSAFTPNYRAWKRQRPQHNKPLDAPANMPAVPAGMPAGEIPSASGLRAALKSYQQSLQPHPAIADMAAATQDATEHSTESQDAKQLLSSGQKWLSFLQLYLSSSSVPQGNSGVPAVEGTQDPSKALSVEQVAGMVQQFETPSAEGASFPKLFATALLLGILSRRRVYHEAMSKASRSLPTRAAALTAESADFHWQLARQSEPWPFAMPDTVQRKHWRWQGFMTDYCEARPAAGKANPGAPAILLVHGFGAFGDHWRSNLQPLADQGFQVFAPTFPGFGRSEKAAVPYSQVLWSNFLRDFIVQVVGRPVVVAGNSIGGFISTSMAADNPTLVEGLALLNSAGPIDGSFSIEQWEEEARTKTAPPKWIVQLVTNALFWYLERTIPGTLKWLYPTAPDRADAWLAQEIYRSACDSGSVAVFASVFYLPPPRALNYMINELYKKPTLLLTGGLDPLNDAKGRTSELSALSPDAMVKVLEAGHCPHDEQPEQINKGLLEFINGRVLSKAMAGSTS</sequence>
<evidence type="ECO:0000313" key="3">
    <source>
        <dbReference type="Proteomes" id="UP000815325"/>
    </source>
</evidence>
<dbReference type="InterPro" id="IPR000073">
    <property type="entry name" value="AB_hydrolase_1"/>
</dbReference>
<keyword evidence="3" id="KW-1185">Reference proteome</keyword>
<dbReference type="PROSITE" id="PS51645">
    <property type="entry name" value="PHR_CRY_ALPHA_BETA"/>
    <property type="match status" value="1"/>
</dbReference>
<dbReference type="PANTHER" id="PTHR47832:SF1">
    <property type="entry name" value="DNA PHOTOLYASE"/>
    <property type="match status" value="1"/>
</dbReference>
<feature type="domain" description="Photolyase/cryptochrome alpha/beta" evidence="1">
    <location>
        <begin position="1"/>
        <end position="126"/>
    </location>
</feature>
<dbReference type="Gene3D" id="3.40.50.1820">
    <property type="entry name" value="alpha/beta hydrolase"/>
    <property type="match status" value="1"/>
</dbReference>
<dbReference type="SUPFAM" id="SSF52425">
    <property type="entry name" value="Cryptochrome/photolyase, N-terminal domain"/>
    <property type="match status" value="1"/>
</dbReference>